<keyword evidence="1" id="KW-1133">Transmembrane helix</keyword>
<accession>A0A511W7D8</accession>
<evidence type="ECO:0000256" key="1">
    <source>
        <dbReference type="SAM" id="Phobius"/>
    </source>
</evidence>
<proteinExistence type="predicted"/>
<keyword evidence="1" id="KW-0812">Transmembrane</keyword>
<name>A0A511W7D8_9BACI</name>
<feature type="transmembrane region" description="Helical" evidence="1">
    <location>
        <begin position="29"/>
        <end position="46"/>
    </location>
</feature>
<dbReference type="OrthoDB" id="2356768at2"/>
<dbReference type="AlphaFoldDB" id="A0A511W7D8"/>
<gene>
    <name evidence="2" type="ORF">AHA02nite_20140</name>
</gene>
<evidence type="ECO:0000313" key="3">
    <source>
        <dbReference type="Proteomes" id="UP000321440"/>
    </source>
</evidence>
<dbReference type="RefSeq" id="WP_146816882.1">
    <property type="nucleotide sequence ID" value="NZ_BJYA01000013.1"/>
</dbReference>
<reference evidence="2 3" key="1">
    <citation type="submission" date="2019-07" db="EMBL/GenBank/DDBJ databases">
        <title>Whole genome shotgun sequence of Alkalibacillus haloalkaliphilus NBRC 103110.</title>
        <authorList>
            <person name="Hosoyama A."/>
            <person name="Uohara A."/>
            <person name="Ohji S."/>
            <person name="Ichikawa N."/>
        </authorList>
    </citation>
    <scope>NUCLEOTIDE SEQUENCE [LARGE SCALE GENOMIC DNA]</scope>
    <source>
        <strain evidence="2 3">NBRC 103110</strain>
    </source>
</reference>
<protein>
    <submittedName>
        <fullName evidence="2">Uncharacterized protein</fullName>
    </submittedName>
</protein>
<evidence type="ECO:0000313" key="2">
    <source>
        <dbReference type="EMBL" id="GEN46238.1"/>
    </source>
</evidence>
<keyword evidence="1" id="KW-0472">Membrane</keyword>
<keyword evidence="3" id="KW-1185">Reference proteome</keyword>
<organism evidence="2 3">
    <name type="scientific">Alkalibacillus haloalkaliphilus</name>
    <dbReference type="NCBI Taxonomy" id="94136"/>
    <lineage>
        <taxon>Bacteria</taxon>
        <taxon>Bacillati</taxon>
        <taxon>Bacillota</taxon>
        <taxon>Bacilli</taxon>
        <taxon>Bacillales</taxon>
        <taxon>Bacillaceae</taxon>
        <taxon>Alkalibacillus</taxon>
    </lineage>
</organism>
<dbReference type="EMBL" id="BJYA01000013">
    <property type="protein sequence ID" value="GEN46238.1"/>
    <property type="molecule type" value="Genomic_DNA"/>
</dbReference>
<dbReference type="Proteomes" id="UP000321440">
    <property type="component" value="Unassembled WGS sequence"/>
</dbReference>
<sequence>MGYLILLTIAGLIGLSLRMIVVGEFEINQFLLLLLFPLAAIGILYFQRHQVKKDQSFAPINSEGAWVIRLGDWVFNQWKPLYAEQLLKGQFRRYYQSSWKMLVAETMRQSGRWYLNLMFELKDGRSITFENPQENRLIGNDRWAIFENGEKVGEVRTDLSFKNATKLKGRLKATIGQTEYVFQTYVTNSQVEVFVGNTVIGRGQREKGYKYYFRPMTTDEDEAMYLTGIFTLMTYYFNT</sequence>
<comment type="caution">
    <text evidence="2">The sequence shown here is derived from an EMBL/GenBank/DDBJ whole genome shotgun (WGS) entry which is preliminary data.</text>
</comment>